<feature type="region of interest" description="Disordered" evidence="6">
    <location>
        <begin position="1"/>
        <end position="41"/>
    </location>
</feature>
<dbReference type="EMBL" id="OZ075117">
    <property type="protein sequence ID" value="CAL5078330.1"/>
    <property type="molecule type" value="Genomic_DNA"/>
</dbReference>
<feature type="compositionally biased region" description="Low complexity" evidence="6">
    <location>
        <begin position="238"/>
        <end position="254"/>
    </location>
</feature>
<dbReference type="PANTHER" id="PTHR31072">
    <property type="entry name" value="TRANSCRIPTION FACTOR TCP4-RELATED"/>
    <property type="match status" value="1"/>
</dbReference>
<name>A0ABC9FPT7_9POAL</name>
<feature type="domain" description="TCP" evidence="7">
    <location>
        <begin position="74"/>
        <end position="132"/>
    </location>
</feature>
<evidence type="ECO:0000256" key="4">
    <source>
        <dbReference type="ARBA" id="ARBA00023163"/>
    </source>
</evidence>
<feature type="compositionally biased region" description="Basic and acidic residues" evidence="6">
    <location>
        <begin position="213"/>
        <end position="237"/>
    </location>
</feature>
<evidence type="ECO:0000256" key="6">
    <source>
        <dbReference type="SAM" id="MobiDB-lite"/>
    </source>
</evidence>
<dbReference type="PANTHER" id="PTHR31072:SF93">
    <property type="entry name" value="TRANSCRIPTION FACTOR TCP24"/>
    <property type="match status" value="1"/>
</dbReference>
<feature type="compositionally biased region" description="Polar residues" evidence="6">
    <location>
        <begin position="191"/>
        <end position="202"/>
    </location>
</feature>
<dbReference type="PROSITE" id="PS51369">
    <property type="entry name" value="TCP"/>
    <property type="match status" value="1"/>
</dbReference>
<keyword evidence="2" id="KW-0805">Transcription regulation</keyword>
<feature type="domain" description="R" evidence="8">
    <location>
        <begin position="213"/>
        <end position="233"/>
    </location>
</feature>
<evidence type="ECO:0000313" key="10">
    <source>
        <dbReference type="Proteomes" id="UP001497457"/>
    </source>
</evidence>
<comment type="subcellular location">
    <subcellularLocation>
        <location evidence="1">Nucleus</location>
    </subcellularLocation>
</comment>
<keyword evidence="5" id="KW-0539">Nucleus</keyword>
<dbReference type="GO" id="GO:0005634">
    <property type="term" value="C:nucleus"/>
    <property type="evidence" value="ECO:0007669"/>
    <property type="project" value="UniProtKB-SubCell"/>
</dbReference>
<dbReference type="InterPro" id="IPR017888">
    <property type="entry name" value="CYC/TB1_R_domain"/>
</dbReference>
<evidence type="ECO:0000259" key="8">
    <source>
        <dbReference type="PROSITE" id="PS51370"/>
    </source>
</evidence>
<sequence>MMEPVAVGGAAAAEGRTNKRGRVKGAGGADGADPEPDAKRRAIIAAPATALAASPWAQQHPASRIYRVSRASGGKDRHSKVYTAKGIRDRRVRLSVATAIQFYDLQDRLGYDQPSKAIEWLIKAAADAIDKLPSLESATGCAGAGGGGFPAHPASAAAGGGAKEYQHHGTTPPDGDADAGAPPDADHHQNLTRSGCSSTSETSKGSVLSLSRSESRVKARERARERSAAARDKDKDPAAAAADDTATTGRRPAAATASAQAASFTELLTGMAAATAAAGSAPADHKQQSPAAWPPMATADYIGFAQPRKAAGHSMAHAFASPAPHLGGIASIAMAAPAQHFGLASGAVTVASGGGGGGEPHGEMTHFSFLQDHFMPVHTSPASGPAAGDYNLNFSMSSGLVGVNSRGTLQSNSQPHISGHHHHQHHQQQLHRLSTPLDAPNIPFLFSPAATVTTTPATAESQFAAFQLWNGGFQHADMKEKGKN</sequence>
<protein>
    <recommendedName>
        <fullName evidence="11">TCP domain-containing protein</fullName>
    </recommendedName>
</protein>
<keyword evidence="3" id="KW-0238">DNA-binding</keyword>
<accession>A0ABC9FPT7</accession>
<dbReference type="AlphaFoldDB" id="A0ABC9FPT7"/>
<dbReference type="Pfam" id="PF03634">
    <property type="entry name" value="TCP"/>
    <property type="match status" value="1"/>
</dbReference>
<keyword evidence="10" id="KW-1185">Reference proteome</keyword>
<dbReference type="InterPro" id="IPR005333">
    <property type="entry name" value="Transcription_factor_TCP"/>
</dbReference>
<feature type="compositionally biased region" description="Low complexity" evidence="6">
    <location>
        <begin position="1"/>
        <end position="13"/>
    </location>
</feature>
<dbReference type="GO" id="GO:0003677">
    <property type="term" value="F:DNA binding"/>
    <property type="evidence" value="ECO:0007669"/>
    <property type="project" value="UniProtKB-KW"/>
</dbReference>
<dbReference type="Proteomes" id="UP001497457">
    <property type="component" value="Chromosome 7b"/>
</dbReference>
<feature type="region of interest" description="Disordered" evidence="6">
    <location>
        <begin position="154"/>
        <end position="254"/>
    </location>
</feature>
<feature type="compositionally biased region" description="Low complexity" evidence="6">
    <location>
        <begin position="172"/>
        <end position="183"/>
    </location>
</feature>
<dbReference type="PROSITE" id="PS51370">
    <property type="entry name" value="R"/>
    <property type="match status" value="1"/>
</dbReference>
<dbReference type="InterPro" id="IPR017887">
    <property type="entry name" value="TF_TCP_subgr"/>
</dbReference>
<gene>
    <name evidence="9" type="ORF">URODEC1_LOCUS107077</name>
</gene>
<evidence type="ECO:0000313" key="9">
    <source>
        <dbReference type="EMBL" id="CAL5078330.1"/>
    </source>
</evidence>
<feature type="compositionally biased region" description="Polar residues" evidence="6">
    <location>
        <begin position="407"/>
        <end position="416"/>
    </location>
</feature>
<feature type="region of interest" description="Disordered" evidence="6">
    <location>
        <begin position="407"/>
        <end position="432"/>
    </location>
</feature>
<feature type="compositionally biased region" description="Basic residues" evidence="6">
    <location>
        <begin position="418"/>
        <end position="429"/>
    </location>
</feature>
<evidence type="ECO:0000256" key="2">
    <source>
        <dbReference type="ARBA" id="ARBA00023015"/>
    </source>
</evidence>
<keyword evidence="4" id="KW-0804">Transcription</keyword>
<reference evidence="9" key="1">
    <citation type="submission" date="2024-10" db="EMBL/GenBank/DDBJ databases">
        <authorList>
            <person name="Ryan C."/>
        </authorList>
    </citation>
    <scope>NUCLEOTIDE SEQUENCE [LARGE SCALE GENOMIC DNA]</scope>
</reference>
<proteinExistence type="predicted"/>
<evidence type="ECO:0000256" key="5">
    <source>
        <dbReference type="ARBA" id="ARBA00023242"/>
    </source>
</evidence>
<organism evidence="9 10">
    <name type="scientific">Urochloa decumbens</name>
    <dbReference type="NCBI Taxonomy" id="240449"/>
    <lineage>
        <taxon>Eukaryota</taxon>
        <taxon>Viridiplantae</taxon>
        <taxon>Streptophyta</taxon>
        <taxon>Embryophyta</taxon>
        <taxon>Tracheophyta</taxon>
        <taxon>Spermatophyta</taxon>
        <taxon>Magnoliopsida</taxon>
        <taxon>Liliopsida</taxon>
        <taxon>Poales</taxon>
        <taxon>Poaceae</taxon>
        <taxon>PACMAD clade</taxon>
        <taxon>Panicoideae</taxon>
        <taxon>Panicodae</taxon>
        <taxon>Paniceae</taxon>
        <taxon>Melinidinae</taxon>
        <taxon>Urochloa</taxon>
    </lineage>
</organism>
<feature type="compositionally biased region" description="Low complexity" evidence="6">
    <location>
        <begin position="203"/>
        <end position="212"/>
    </location>
</feature>
<evidence type="ECO:0000259" key="7">
    <source>
        <dbReference type="PROSITE" id="PS51369"/>
    </source>
</evidence>
<evidence type="ECO:0000256" key="1">
    <source>
        <dbReference type="ARBA" id="ARBA00004123"/>
    </source>
</evidence>
<evidence type="ECO:0008006" key="11">
    <source>
        <dbReference type="Google" id="ProtNLM"/>
    </source>
</evidence>
<evidence type="ECO:0000256" key="3">
    <source>
        <dbReference type="ARBA" id="ARBA00023125"/>
    </source>
</evidence>